<organism evidence="1 2">
    <name type="scientific">Trichoderma longibrachiatum ATCC 18648</name>
    <dbReference type="NCBI Taxonomy" id="983965"/>
    <lineage>
        <taxon>Eukaryota</taxon>
        <taxon>Fungi</taxon>
        <taxon>Dikarya</taxon>
        <taxon>Ascomycota</taxon>
        <taxon>Pezizomycotina</taxon>
        <taxon>Sordariomycetes</taxon>
        <taxon>Hypocreomycetidae</taxon>
        <taxon>Hypocreales</taxon>
        <taxon>Hypocreaceae</taxon>
        <taxon>Trichoderma</taxon>
    </lineage>
</organism>
<name>A0A2T4BV40_TRILO</name>
<gene>
    <name evidence="1" type="ORF">M440DRAFT_1074756</name>
</gene>
<protein>
    <submittedName>
        <fullName evidence="1">Uncharacterized protein</fullName>
    </submittedName>
</protein>
<keyword evidence="2" id="KW-1185">Reference proteome</keyword>
<proteinExistence type="predicted"/>
<dbReference type="EMBL" id="KZ679139">
    <property type="protein sequence ID" value="PTB73168.1"/>
    <property type="molecule type" value="Genomic_DNA"/>
</dbReference>
<sequence length="143" mass="16181">MNIVGCLHLNQDKRARKALPIFGLHFSFPATNKPWTSRKLTHRLALYIPRQASCLHSLLLTREHSKPNQCTVGIHIKYRGSVWTVLAVLGVITAHDVWVYIRDAFGNEQSVLASEITPASEEEAATLWIQHDVRRMSGRSNGR</sequence>
<dbReference type="AlphaFoldDB" id="A0A2T4BV40"/>
<evidence type="ECO:0000313" key="1">
    <source>
        <dbReference type="EMBL" id="PTB73168.1"/>
    </source>
</evidence>
<reference evidence="1 2" key="1">
    <citation type="submission" date="2016-07" db="EMBL/GenBank/DDBJ databases">
        <title>Multiple horizontal gene transfer events from other fungi enriched the ability of initially mycotrophic Trichoderma (Ascomycota) to feed on dead plant biomass.</title>
        <authorList>
            <consortium name="DOE Joint Genome Institute"/>
            <person name="Aerts A."/>
            <person name="Atanasova L."/>
            <person name="Chenthamara K."/>
            <person name="Zhang J."/>
            <person name="Grujic M."/>
            <person name="Henrissat B."/>
            <person name="Kuo A."/>
            <person name="Salamov A."/>
            <person name="Lipzen A."/>
            <person name="Labutti K."/>
            <person name="Barry K."/>
            <person name="Miao Y."/>
            <person name="Rahimi M.J."/>
            <person name="Shen Q."/>
            <person name="Grigoriev I.V."/>
            <person name="Kubicek C.P."/>
            <person name="Druzhinina I.S."/>
        </authorList>
    </citation>
    <scope>NUCLEOTIDE SEQUENCE [LARGE SCALE GENOMIC DNA]</scope>
    <source>
        <strain evidence="1 2">ATCC 18648</strain>
    </source>
</reference>
<evidence type="ECO:0000313" key="2">
    <source>
        <dbReference type="Proteomes" id="UP000240760"/>
    </source>
</evidence>
<accession>A0A2T4BV40</accession>
<dbReference type="Proteomes" id="UP000240760">
    <property type="component" value="Unassembled WGS sequence"/>
</dbReference>